<reference evidence="2 3" key="1">
    <citation type="submission" date="2019-07" db="EMBL/GenBank/DDBJ databases">
        <title>Genome sequencing of lignin-degrading bacterial isolates.</title>
        <authorList>
            <person name="Gladden J."/>
        </authorList>
    </citation>
    <scope>NUCLEOTIDE SEQUENCE [LARGE SCALE GENOMIC DNA]</scope>
    <source>
        <strain evidence="2 3">J45</strain>
    </source>
</reference>
<dbReference type="Gene3D" id="3.40.50.261">
    <property type="entry name" value="Succinyl-CoA synthetase domains"/>
    <property type="match status" value="2"/>
</dbReference>
<dbReference type="InterPro" id="IPR036291">
    <property type="entry name" value="NAD(P)-bd_dom_sf"/>
</dbReference>
<dbReference type="Gene3D" id="3.30.1490.20">
    <property type="entry name" value="ATP-grasp fold, A domain"/>
    <property type="match status" value="1"/>
</dbReference>
<dbReference type="InterPro" id="IPR016102">
    <property type="entry name" value="Succinyl-CoA_synth-like"/>
</dbReference>
<dbReference type="AlphaFoldDB" id="A0A562DZ14"/>
<feature type="domain" description="CoA-binding" evidence="1">
    <location>
        <begin position="18"/>
        <end position="115"/>
    </location>
</feature>
<dbReference type="GO" id="GO:0005524">
    <property type="term" value="F:ATP binding"/>
    <property type="evidence" value="ECO:0007669"/>
    <property type="project" value="InterPro"/>
</dbReference>
<evidence type="ECO:0000259" key="1">
    <source>
        <dbReference type="SMART" id="SM00881"/>
    </source>
</evidence>
<dbReference type="Pfam" id="PF13380">
    <property type="entry name" value="CoA_binding_2"/>
    <property type="match status" value="1"/>
</dbReference>
<dbReference type="Gene3D" id="3.30.470.20">
    <property type="entry name" value="ATP-grasp fold, B domain"/>
    <property type="match status" value="1"/>
</dbReference>
<dbReference type="GO" id="GO:0016740">
    <property type="term" value="F:transferase activity"/>
    <property type="evidence" value="ECO:0007669"/>
    <property type="project" value="UniProtKB-KW"/>
</dbReference>
<dbReference type="RefSeq" id="WP_145692552.1">
    <property type="nucleotide sequence ID" value="NZ_VLJT01000036.1"/>
</dbReference>
<gene>
    <name evidence="2" type="ORF">L618_003700000080</name>
</gene>
<organism evidence="2 3">
    <name type="scientific">Rhodococcus rhodochrous J45</name>
    <dbReference type="NCBI Taxonomy" id="935266"/>
    <lineage>
        <taxon>Bacteria</taxon>
        <taxon>Bacillati</taxon>
        <taxon>Actinomycetota</taxon>
        <taxon>Actinomycetes</taxon>
        <taxon>Mycobacteriales</taxon>
        <taxon>Nocardiaceae</taxon>
        <taxon>Rhodococcus</taxon>
    </lineage>
</organism>
<keyword evidence="2" id="KW-0808">Transferase</keyword>
<protein>
    <submittedName>
        <fullName evidence="2">Acetyltransferase</fullName>
    </submittedName>
</protein>
<dbReference type="InterPro" id="IPR013815">
    <property type="entry name" value="ATP_grasp_subdomain_1"/>
</dbReference>
<accession>A0A562DZ14</accession>
<sequence>MTTTQQMPVRPLAVLDRLFDPESIAVVGASSAPGKLGTVMLDAITGGSDDSVTAFGINPKADSKGLYPSLRSATDTHGRAIDLAVLCIPAAATPGALREAADCGVGAALICSGGFAEAGPNGLALQRELEEIVAETGIRLLGPNTSGFFRPGRTAVSFVPTVDHIAAGTVAVVAASGGMNHALSFLLSEQGVGVGLGVGLGNSVDVSNVDVLEYLADDPSITAIALHVESVEHGPALLDVVRRVSATKPIVSIVVGRSDVSSFAESHTGALATSWKTTRALLAEAGAVVVDSEQQLVDALAVLSRTRLRASIEPGIGLVTAQAGPGLMVLDELLAGSVRVPTLSEPVQQTLSGLLPPLTFQANPVDTGRPGDTFGAVLAATASDPAIDALAVYALAEPDVIDLADAVRRSGLQDKVPVLLGVGGPAAAVAGTTAGAAAIDVPVLPSPTALATGVRALVQDARVRALNIETTHARPVPSAALLTLPADEASAKNLLDDLGLETPDRRVCHDRARAHETLAELDLPIAVKILDATVVHKTEIGGVHLGIRTGAELDSALDALDTIPAPAYLLESMAPDGVDLFLGARRDPVFGPIVVAGLGGTAAEAIGDVAIRSGRLTHSVAVAMLDDLQFAPLLDGWRNGPVLDRDDFARVAVALAGYLTDHPEISDIEINPLRLTTDGLIALDAVIVPASGSNADTEGALR</sequence>
<evidence type="ECO:0000313" key="3">
    <source>
        <dbReference type="Proteomes" id="UP000317573"/>
    </source>
</evidence>
<dbReference type="SUPFAM" id="SSF51735">
    <property type="entry name" value="NAD(P)-binding Rossmann-fold domains"/>
    <property type="match status" value="1"/>
</dbReference>
<proteinExistence type="predicted"/>
<dbReference type="PANTHER" id="PTHR42793">
    <property type="entry name" value="COA BINDING DOMAIN CONTAINING PROTEIN"/>
    <property type="match status" value="1"/>
</dbReference>
<dbReference type="PANTHER" id="PTHR42793:SF1">
    <property type="entry name" value="PEPTIDYL-LYSINE N-ACETYLTRANSFERASE PATZ"/>
    <property type="match status" value="1"/>
</dbReference>
<dbReference type="InterPro" id="IPR003781">
    <property type="entry name" value="CoA-bd"/>
</dbReference>
<name>A0A562DZ14_RHORH</name>
<dbReference type="Gene3D" id="3.40.50.720">
    <property type="entry name" value="NAD(P)-binding Rossmann-like Domain"/>
    <property type="match status" value="1"/>
</dbReference>
<dbReference type="SUPFAM" id="SSF56059">
    <property type="entry name" value="Glutathione synthetase ATP-binding domain-like"/>
    <property type="match status" value="1"/>
</dbReference>
<dbReference type="SMART" id="SM00881">
    <property type="entry name" value="CoA_binding"/>
    <property type="match status" value="1"/>
</dbReference>
<dbReference type="SUPFAM" id="SSF52210">
    <property type="entry name" value="Succinyl-CoA synthetase domains"/>
    <property type="match status" value="2"/>
</dbReference>
<dbReference type="Pfam" id="PF13607">
    <property type="entry name" value="Succ_CoA_lig"/>
    <property type="match status" value="1"/>
</dbReference>
<dbReference type="Pfam" id="PF13549">
    <property type="entry name" value="ATP-grasp_5"/>
    <property type="match status" value="1"/>
</dbReference>
<dbReference type="EMBL" id="VLJT01000036">
    <property type="protein sequence ID" value="TWH14817.1"/>
    <property type="molecule type" value="Genomic_DNA"/>
</dbReference>
<dbReference type="Proteomes" id="UP000317573">
    <property type="component" value="Unassembled WGS sequence"/>
</dbReference>
<comment type="caution">
    <text evidence="2">The sequence shown here is derived from an EMBL/GenBank/DDBJ whole genome shotgun (WGS) entry which is preliminary data.</text>
</comment>
<dbReference type="InterPro" id="IPR032875">
    <property type="entry name" value="Succ_CoA_lig_flav_dom"/>
</dbReference>
<evidence type="ECO:0000313" key="2">
    <source>
        <dbReference type="EMBL" id="TWH14817.1"/>
    </source>
</evidence>